<reference evidence="1 2" key="1">
    <citation type="journal article" date="2018" name="Evol. Lett.">
        <title>Horizontal gene cluster transfer increased hallucinogenic mushroom diversity.</title>
        <authorList>
            <person name="Reynolds H.T."/>
            <person name="Vijayakumar V."/>
            <person name="Gluck-Thaler E."/>
            <person name="Korotkin H.B."/>
            <person name="Matheny P.B."/>
            <person name="Slot J.C."/>
        </authorList>
    </citation>
    <scope>NUCLEOTIDE SEQUENCE [LARGE SCALE GENOMIC DNA]</scope>
    <source>
        <strain evidence="1 2">2629</strain>
    </source>
</reference>
<gene>
    <name evidence="1" type="ORF">CVT24_003581</name>
</gene>
<keyword evidence="2" id="KW-1185">Reference proteome</keyword>
<dbReference type="AlphaFoldDB" id="A0A409Y7L3"/>
<dbReference type="EMBL" id="NHTK01001373">
    <property type="protein sequence ID" value="PPQ98954.1"/>
    <property type="molecule type" value="Genomic_DNA"/>
</dbReference>
<name>A0A409Y7L3_9AGAR</name>
<evidence type="ECO:0008006" key="3">
    <source>
        <dbReference type="Google" id="ProtNLM"/>
    </source>
</evidence>
<accession>A0A409Y7L3</accession>
<comment type="caution">
    <text evidence="1">The sequence shown here is derived from an EMBL/GenBank/DDBJ whole genome shotgun (WGS) entry which is preliminary data.</text>
</comment>
<proteinExistence type="predicted"/>
<dbReference type="InterPro" id="IPR032675">
    <property type="entry name" value="LRR_dom_sf"/>
</dbReference>
<dbReference type="OrthoDB" id="3543113at2759"/>
<organism evidence="1 2">
    <name type="scientific">Panaeolus cyanescens</name>
    <dbReference type="NCBI Taxonomy" id="181874"/>
    <lineage>
        <taxon>Eukaryota</taxon>
        <taxon>Fungi</taxon>
        <taxon>Dikarya</taxon>
        <taxon>Basidiomycota</taxon>
        <taxon>Agaricomycotina</taxon>
        <taxon>Agaricomycetes</taxon>
        <taxon>Agaricomycetidae</taxon>
        <taxon>Agaricales</taxon>
        <taxon>Agaricineae</taxon>
        <taxon>Galeropsidaceae</taxon>
        <taxon>Panaeolus</taxon>
    </lineage>
</organism>
<sequence length="310" mass="34981">MTQNLGVFQSLTTLTITYLCCPPSLARLFASIGFPGVATFRICLSEQFMIDRGIDLVWDKLFSIIAGQFPNLRTFKTEVVAKSSQKDEKWGVPWSRFQSLLTLSDLVCLSINGPYVHTLENADVDTMIASWPKLETFVLTVWGYCEMDHTALLAISKGLPNLVKLEIPVDLSSVPKEVMHLNHSVHELSSSTVEKLTMLKHLVIGHVLRPMRIRVDGLHIPVLPFSLPPADDAQMLHRLARLLDGLFPRLNEVKLRSNVTENRRKAYGVLIEFFGCMRVTRNVEREILWASLDRANTTMSMDNSSISMLL</sequence>
<dbReference type="InParanoid" id="A0A409Y7L3"/>
<evidence type="ECO:0000313" key="2">
    <source>
        <dbReference type="Proteomes" id="UP000284842"/>
    </source>
</evidence>
<evidence type="ECO:0000313" key="1">
    <source>
        <dbReference type="EMBL" id="PPQ98954.1"/>
    </source>
</evidence>
<protein>
    <recommendedName>
        <fullName evidence="3">F-box domain-containing protein</fullName>
    </recommendedName>
</protein>
<dbReference type="Proteomes" id="UP000284842">
    <property type="component" value="Unassembled WGS sequence"/>
</dbReference>
<dbReference type="Gene3D" id="3.80.10.10">
    <property type="entry name" value="Ribonuclease Inhibitor"/>
    <property type="match status" value="1"/>
</dbReference>